<dbReference type="OrthoDB" id="9792278at2"/>
<comment type="pathway">
    <text evidence="1">Amino-acid biosynthesis; L-methionine biosynthesis via salvage pathway; S-methyl-5-thio-alpha-D-ribose 1-phosphate from S-methyl-5'-thioadenosine (hydrolase route): step 1/2.</text>
</comment>
<evidence type="ECO:0000256" key="5">
    <source>
        <dbReference type="ARBA" id="ARBA00023167"/>
    </source>
</evidence>
<evidence type="ECO:0000259" key="6">
    <source>
        <dbReference type="Pfam" id="PF01048"/>
    </source>
</evidence>
<dbReference type="Gene3D" id="3.40.50.1580">
    <property type="entry name" value="Nucleoside phosphorylase domain"/>
    <property type="match status" value="1"/>
</dbReference>
<gene>
    <name evidence="7" type="primary">pfs</name>
    <name evidence="7" type="ORF">SKUN_001117</name>
</gene>
<dbReference type="GO" id="GO:0008930">
    <property type="term" value="F:methylthioadenosine nucleosidase activity"/>
    <property type="evidence" value="ECO:0007669"/>
    <property type="project" value="InterPro"/>
</dbReference>
<dbReference type="STRING" id="273035.SKUN_001117"/>
<dbReference type="PATRIC" id="fig|273035.7.peg.1382"/>
<dbReference type="Pfam" id="PF01048">
    <property type="entry name" value="PNP_UDP_1"/>
    <property type="match status" value="1"/>
</dbReference>
<evidence type="ECO:0000313" key="8">
    <source>
        <dbReference type="Proteomes" id="UP000062963"/>
    </source>
</evidence>
<dbReference type="NCBIfam" id="TIGR01704">
    <property type="entry name" value="MTA_SAH-Nsdase"/>
    <property type="match status" value="1"/>
</dbReference>
<dbReference type="GO" id="GO:0005829">
    <property type="term" value="C:cytosol"/>
    <property type="evidence" value="ECO:0007669"/>
    <property type="project" value="TreeGrafter"/>
</dbReference>
<dbReference type="AlphaFoldDB" id="A0A0K2JHU3"/>
<dbReference type="EMBL" id="CP010899">
    <property type="protein sequence ID" value="ALA98003.1"/>
    <property type="molecule type" value="Genomic_DNA"/>
</dbReference>
<dbReference type="InterPro" id="IPR010049">
    <property type="entry name" value="MTA_SAH_Nsdase"/>
</dbReference>
<evidence type="ECO:0000256" key="3">
    <source>
        <dbReference type="ARBA" id="ARBA00022605"/>
    </source>
</evidence>
<evidence type="ECO:0000256" key="4">
    <source>
        <dbReference type="ARBA" id="ARBA00022801"/>
    </source>
</evidence>
<dbReference type="Proteomes" id="UP000062963">
    <property type="component" value="Chromosome"/>
</dbReference>
<sequence>MNLIISAMKEELAATLNVLKPTIVDKYTQIEVYQKDNLLFAISKIGLVNAAMTLTTLLKDYAIKTVYNLGTVGTLKPNFKPLSVLAITEAYYTFADAQEFGYAMGQIPGELPSYYSDKKLIATITTKMPHIQTAVLGSSDIFIDKIEYFEHIKTKFKNKIDVVDMEGCTFFQVALNYQIPIVSIKIVTDYLQANKKSSTIQFKQNLSQAGILICELISGELFNNQE</sequence>
<proteinExistence type="predicted"/>
<dbReference type="PANTHER" id="PTHR46832">
    <property type="entry name" value="5'-METHYLTHIOADENOSINE/S-ADENOSYLHOMOCYSTEINE NUCLEOSIDASE"/>
    <property type="match status" value="1"/>
</dbReference>
<dbReference type="GO" id="GO:0019284">
    <property type="term" value="P:L-methionine salvage from S-adenosylmethionine"/>
    <property type="evidence" value="ECO:0007669"/>
    <property type="project" value="TreeGrafter"/>
</dbReference>
<dbReference type="CDD" id="cd09008">
    <property type="entry name" value="MTAN"/>
    <property type="match status" value="1"/>
</dbReference>
<protein>
    <recommendedName>
        <fullName evidence="2">adenosylhomocysteine nucleosidase</fullName>
        <ecNumber evidence="2">3.2.2.9</ecNumber>
    </recommendedName>
</protein>
<keyword evidence="5" id="KW-0486">Methionine biosynthesis</keyword>
<dbReference type="PANTHER" id="PTHR46832:SF1">
    <property type="entry name" value="5'-METHYLTHIOADENOSINE_S-ADENOSYLHOMOCYSTEINE NUCLEOSIDASE"/>
    <property type="match status" value="1"/>
</dbReference>
<name>A0A0K2JHU3_SPIKU</name>
<evidence type="ECO:0000256" key="2">
    <source>
        <dbReference type="ARBA" id="ARBA00011974"/>
    </source>
</evidence>
<dbReference type="InterPro" id="IPR035994">
    <property type="entry name" value="Nucleoside_phosphorylase_sf"/>
</dbReference>
<accession>A0A0K2JHU3</accession>
<organism evidence="7 8">
    <name type="scientific">Spiroplasma kunkelii CR2-3x</name>
    <dbReference type="NCBI Taxonomy" id="273035"/>
    <lineage>
        <taxon>Bacteria</taxon>
        <taxon>Bacillati</taxon>
        <taxon>Mycoplasmatota</taxon>
        <taxon>Mollicutes</taxon>
        <taxon>Entomoplasmatales</taxon>
        <taxon>Spiroplasmataceae</taxon>
        <taxon>Spiroplasma</taxon>
    </lineage>
</organism>
<evidence type="ECO:0000313" key="7">
    <source>
        <dbReference type="EMBL" id="ALA98003.1"/>
    </source>
</evidence>
<evidence type="ECO:0000256" key="1">
    <source>
        <dbReference type="ARBA" id="ARBA00004945"/>
    </source>
</evidence>
<dbReference type="GO" id="GO:0019509">
    <property type="term" value="P:L-methionine salvage from methylthioadenosine"/>
    <property type="evidence" value="ECO:0007669"/>
    <property type="project" value="UniProtKB-UniPathway"/>
</dbReference>
<dbReference type="InterPro" id="IPR000845">
    <property type="entry name" value="Nucleoside_phosphorylase_d"/>
</dbReference>
<dbReference type="GO" id="GO:0008782">
    <property type="term" value="F:adenosylhomocysteine nucleosidase activity"/>
    <property type="evidence" value="ECO:0007669"/>
    <property type="project" value="UniProtKB-EC"/>
</dbReference>
<dbReference type="GO" id="GO:0009164">
    <property type="term" value="P:nucleoside catabolic process"/>
    <property type="evidence" value="ECO:0007669"/>
    <property type="project" value="InterPro"/>
</dbReference>
<reference evidence="7 8" key="1">
    <citation type="journal article" date="2015" name="Genome Announc.">
        <title>Complete Genome Sequence of Spiroplasma kunkelii Strain CR2-3x, Causal Agent of Corn Stunt Disease in Zea mays L.</title>
        <authorList>
            <person name="Davis R.E."/>
            <person name="Shao J."/>
            <person name="Dally E.L."/>
            <person name="Zhao Y."/>
            <person name="Gasparich G.E."/>
            <person name="Gaynor B.J."/>
            <person name="Athey J.C."/>
            <person name="Harrison N.A."/>
            <person name="Donofrio N."/>
        </authorList>
    </citation>
    <scope>NUCLEOTIDE SEQUENCE [LARGE SCALE GENOMIC DNA]</scope>
    <source>
        <strain evidence="7 8">CR2-3x</strain>
    </source>
</reference>
<dbReference type="UniPathway" id="UPA00904">
    <property type="reaction ID" value="UER00871"/>
</dbReference>
<keyword evidence="8" id="KW-1185">Reference proteome</keyword>
<dbReference type="RefSeq" id="WP_053391135.1">
    <property type="nucleotide sequence ID" value="NZ_CP010899.1"/>
</dbReference>
<dbReference type="KEGG" id="skn:SKUN_001117"/>
<keyword evidence="3" id="KW-0028">Amino-acid biosynthesis</keyword>
<dbReference type="SUPFAM" id="SSF53167">
    <property type="entry name" value="Purine and uridine phosphorylases"/>
    <property type="match status" value="1"/>
</dbReference>
<keyword evidence="4" id="KW-0378">Hydrolase</keyword>
<feature type="domain" description="Nucleoside phosphorylase" evidence="6">
    <location>
        <begin position="4"/>
        <end position="217"/>
    </location>
</feature>
<dbReference type="EC" id="3.2.2.9" evidence="2"/>